<dbReference type="CDD" id="cd02795">
    <property type="entry name" value="CBM6-CBM35-CBM36_like"/>
    <property type="match status" value="1"/>
</dbReference>
<proteinExistence type="predicted"/>
<evidence type="ECO:0000313" key="2">
    <source>
        <dbReference type="EMBL" id="BDD11817.1"/>
    </source>
</evidence>
<dbReference type="PROSITE" id="PS51257">
    <property type="entry name" value="PROKAR_LIPOPROTEIN"/>
    <property type="match status" value="1"/>
</dbReference>
<dbReference type="InterPro" id="IPR050904">
    <property type="entry name" value="Adhesion/Biosynth-related"/>
</dbReference>
<dbReference type="SMART" id="SM00554">
    <property type="entry name" value="FAS1"/>
    <property type="match status" value="1"/>
</dbReference>
<protein>
    <recommendedName>
        <fullName evidence="1">FAS1 domain-containing protein</fullName>
    </recommendedName>
</protein>
<evidence type="ECO:0000313" key="3">
    <source>
        <dbReference type="Proteomes" id="UP001348817"/>
    </source>
</evidence>
<reference evidence="2 3" key="1">
    <citation type="submission" date="2021-12" db="EMBL/GenBank/DDBJ databases">
        <title>Genome sequencing of bacteria with rrn-lacking chromosome and rrn-plasmid.</title>
        <authorList>
            <person name="Anda M."/>
            <person name="Iwasaki W."/>
        </authorList>
    </citation>
    <scope>NUCLEOTIDE SEQUENCE [LARGE SCALE GENOMIC DNA]</scope>
    <source>
        <strain evidence="2 3">DSM 100852</strain>
        <plasmid evidence="2 3">pFA2</plasmid>
    </source>
</reference>
<dbReference type="PANTHER" id="PTHR10900">
    <property type="entry name" value="PERIOSTIN-RELATED"/>
    <property type="match status" value="1"/>
</dbReference>
<dbReference type="KEGG" id="fax:FUAX_42490"/>
<name>A0AAU9CV01_9BACT</name>
<dbReference type="Proteomes" id="UP001348817">
    <property type="component" value="Plasmid pFA2"/>
</dbReference>
<gene>
    <name evidence="2" type="ORF">FUAX_42490</name>
</gene>
<dbReference type="PROSITE" id="PS50213">
    <property type="entry name" value="FAS1"/>
    <property type="match status" value="1"/>
</dbReference>
<dbReference type="Gene3D" id="2.60.120.260">
    <property type="entry name" value="Galactose-binding domain-like"/>
    <property type="match status" value="1"/>
</dbReference>
<dbReference type="EMBL" id="AP025316">
    <property type="protein sequence ID" value="BDD11817.1"/>
    <property type="molecule type" value="Genomic_DNA"/>
</dbReference>
<feature type="domain" description="FAS1" evidence="1">
    <location>
        <begin position="43"/>
        <end position="165"/>
    </location>
</feature>
<dbReference type="Pfam" id="PF02469">
    <property type="entry name" value="Fasciclin"/>
    <property type="match status" value="1"/>
</dbReference>
<keyword evidence="2" id="KW-0614">Plasmid</keyword>
<accession>A0AAU9CV01</accession>
<dbReference type="InterPro" id="IPR000782">
    <property type="entry name" value="FAS1_domain"/>
</dbReference>
<evidence type="ECO:0000259" key="1">
    <source>
        <dbReference type="PROSITE" id="PS50213"/>
    </source>
</evidence>
<dbReference type="AlphaFoldDB" id="A0AAU9CV01"/>
<dbReference type="SUPFAM" id="SSF82153">
    <property type="entry name" value="FAS1 domain"/>
    <property type="match status" value="1"/>
</dbReference>
<dbReference type="Gene3D" id="2.30.180.10">
    <property type="entry name" value="FAS1 domain"/>
    <property type="match status" value="1"/>
</dbReference>
<dbReference type="InterPro" id="IPR036378">
    <property type="entry name" value="FAS1_dom_sf"/>
</dbReference>
<dbReference type="RefSeq" id="WP_338395216.1">
    <property type="nucleotide sequence ID" value="NZ_AP025316.1"/>
</dbReference>
<organism evidence="2 3">
    <name type="scientific">Fulvitalea axinellae</name>
    <dbReference type="NCBI Taxonomy" id="1182444"/>
    <lineage>
        <taxon>Bacteria</taxon>
        <taxon>Pseudomonadati</taxon>
        <taxon>Bacteroidota</taxon>
        <taxon>Cytophagia</taxon>
        <taxon>Cytophagales</taxon>
        <taxon>Persicobacteraceae</taxon>
        <taxon>Fulvitalea</taxon>
    </lineage>
</organism>
<geneLocation type="plasmid" evidence="2 3">
    <name>pFA2</name>
</geneLocation>
<keyword evidence="3" id="KW-1185">Reference proteome</keyword>
<dbReference type="PANTHER" id="PTHR10900:SF77">
    <property type="entry name" value="FI19380P1"/>
    <property type="match status" value="1"/>
</dbReference>
<sequence>MKTRNFLAYSAKALALWAGLGLSLQSCEEAYEDGRYSPSGNADTKISEWLSVQGDYSKFYGLLKETGFDKTLQGENVMTVWAPKDDVFPDLSAYSAEEKKNIAGYHLNFASLFSRNLEYDTVRSINGKLLKISETSNGFRVDEAEVLRADIALRDGVVHGIDRLMMPKASAMELLEGDEAYAKTLEYILSKNEKVFDRENSKKIGVNEEGLSVYDSLWVTENGYFKTVGDLPNEDSVYTMILPTDAFVAASFTDAVNRYYGSEENLPETFGDEQKAMFSEMLLKSVVSRMYYADAMDLPDTLSNGKGFRLITGDAFQNMLEKTPLSNGVAYAADKVTALAMDFFVPVSMNESEAVVEAVVKSRDGIVTEVSGKGKASGAAVMAVTAEGGDWVEFSLPAQAKGAYTVHVASHNVQLKAPFMVTVGGKSFDFDPAAFANLVNVELGQIMIGEYGEQTVRLTLKGEAGEQKAFTLDYVKLVPNE</sequence>